<dbReference type="Pfam" id="PF02872">
    <property type="entry name" value="5_nucleotid_C"/>
    <property type="match status" value="1"/>
</dbReference>
<dbReference type="CDD" id="cd00845">
    <property type="entry name" value="MPP_UshA_N_like"/>
    <property type="match status" value="1"/>
</dbReference>
<dbReference type="SUPFAM" id="SSF56300">
    <property type="entry name" value="Metallo-dependent phosphatases"/>
    <property type="match status" value="1"/>
</dbReference>
<dbReference type="PANTHER" id="PTHR11575:SF24">
    <property type="entry name" value="5'-NUCLEOTIDASE"/>
    <property type="match status" value="1"/>
</dbReference>
<name>M0MVI6_9EURY</name>
<dbReference type="InterPro" id="IPR029052">
    <property type="entry name" value="Metallo-depent_PP-like"/>
</dbReference>
<sequence length="476" mass="51266">MFAAAVSPGVSLRLLHYADIENAYDDPERIGRLAGLVDHLRDEETVVTGAGDNTGPGVLSLVTQGRQALDFFQAVDPDVDTFGNHDFDHGSDALLSVVDDSPQPWVCANAFQNGERFAAAEGAIPWTVVEAGDRRVGIVGVTHPETATINPNAADVRFTDAIQAVETGVDALQDENVDRIVVISHLGDDTELARMVNVDVVLGGHDHEALVERIDGTLVCRPGGTGRYLLEVSFDGDRPRATHHTVTDGPLDTDITATLRDRMDTAGLTEVVGTVEEPIVCDLQACKRGESRIGNLIVDAYRWRTGAAIGLNSGGGFRRQPPLTGDVTAFDLVGVTPYGADLVVLTIDGKDLLATLRHAALARAADGLPRWHFSHVSGAELVWDDAKNELQKARVDGSPVDPNTTYEIATTEFFVANDDLFPAFGPDDVVASYGLQYEAVVEYARETGLDPERDGRIQRPTLEAGDVPERDWPFSP</sequence>
<evidence type="ECO:0000313" key="6">
    <source>
        <dbReference type="Proteomes" id="UP000011625"/>
    </source>
</evidence>
<feature type="domain" description="Calcineurin-like phosphoesterase" evidence="3">
    <location>
        <begin position="13"/>
        <end position="208"/>
    </location>
</feature>
<keyword evidence="1" id="KW-0732">Signal</keyword>
<feature type="region of interest" description="Disordered" evidence="2">
    <location>
        <begin position="451"/>
        <end position="476"/>
    </location>
</feature>
<dbReference type="Pfam" id="PF00149">
    <property type="entry name" value="Metallophos"/>
    <property type="match status" value="1"/>
</dbReference>
<dbReference type="GO" id="GO:0009166">
    <property type="term" value="P:nucleotide catabolic process"/>
    <property type="evidence" value="ECO:0007669"/>
    <property type="project" value="InterPro"/>
</dbReference>
<evidence type="ECO:0000256" key="1">
    <source>
        <dbReference type="ARBA" id="ARBA00022729"/>
    </source>
</evidence>
<gene>
    <name evidence="5" type="ORF">C450_17562</name>
</gene>
<organism evidence="5 6">
    <name type="scientific">Halococcus salifodinae DSM 8989</name>
    <dbReference type="NCBI Taxonomy" id="1227456"/>
    <lineage>
        <taxon>Archaea</taxon>
        <taxon>Methanobacteriati</taxon>
        <taxon>Methanobacteriota</taxon>
        <taxon>Stenosarchaea group</taxon>
        <taxon>Halobacteria</taxon>
        <taxon>Halobacteriales</taxon>
        <taxon>Halococcaceae</taxon>
        <taxon>Halococcus</taxon>
    </lineage>
</organism>
<dbReference type="SUPFAM" id="SSF55816">
    <property type="entry name" value="5'-nucleotidase (syn. UDP-sugar hydrolase), C-terminal domain"/>
    <property type="match status" value="1"/>
</dbReference>
<evidence type="ECO:0000259" key="3">
    <source>
        <dbReference type="Pfam" id="PF00149"/>
    </source>
</evidence>
<dbReference type="PATRIC" id="fig|1227456.3.peg.3572"/>
<evidence type="ECO:0000256" key="2">
    <source>
        <dbReference type="SAM" id="MobiDB-lite"/>
    </source>
</evidence>
<proteinExistence type="predicted"/>
<evidence type="ECO:0000259" key="4">
    <source>
        <dbReference type="Pfam" id="PF02872"/>
    </source>
</evidence>
<feature type="domain" description="5'-Nucleotidase C-terminal" evidence="4">
    <location>
        <begin position="271"/>
        <end position="424"/>
    </location>
</feature>
<dbReference type="AlphaFoldDB" id="M0MVI6"/>
<dbReference type="InterPro" id="IPR036907">
    <property type="entry name" value="5'-Nucleotdase_C_sf"/>
</dbReference>
<reference evidence="5 6" key="1">
    <citation type="journal article" date="2014" name="PLoS Genet.">
        <title>Phylogenetically driven sequencing of extremely halophilic archaea reveals strategies for static and dynamic osmo-response.</title>
        <authorList>
            <person name="Becker E.A."/>
            <person name="Seitzer P.M."/>
            <person name="Tritt A."/>
            <person name="Larsen D."/>
            <person name="Krusor M."/>
            <person name="Yao A.I."/>
            <person name="Wu D."/>
            <person name="Madern D."/>
            <person name="Eisen J.A."/>
            <person name="Darling A.E."/>
            <person name="Facciotti M.T."/>
        </authorList>
    </citation>
    <scope>NUCLEOTIDE SEQUENCE [LARGE SCALE GENOMIC DNA]</scope>
    <source>
        <strain evidence="5 6">DSM 8989</strain>
    </source>
</reference>
<dbReference type="PANTHER" id="PTHR11575">
    <property type="entry name" value="5'-NUCLEOTIDASE-RELATED"/>
    <property type="match status" value="1"/>
</dbReference>
<dbReference type="EMBL" id="AOME01000078">
    <property type="protein sequence ID" value="EMA49348.1"/>
    <property type="molecule type" value="Genomic_DNA"/>
</dbReference>
<dbReference type="PRINTS" id="PR01607">
    <property type="entry name" value="APYRASEFAMLY"/>
</dbReference>
<dbReference type="STRING" id="1227456.C450_17562"/>
<dbReference type="Gene3D" id="3.60.21.10">
    <property type="match status" value="1"/>
</dbReference>
<evidence type="ECO:0000313" key="5">
    <source>
        <dbReference type="EMBL" id="EMA49348.1"/>
    </source>
</evidence>
<dbReference type="GO" id="GO:0016787">
    <property type="term" value="F:hydrolase activity"/>
    <property type="evidence" value="ECO:0007669"/>
    <property type="project" value="InterPro"/>
</dbReference>
<dbReference type="InterPro" id="IPR006179">
    <property type="entry name" value="5_nucleotidase/apyrase"/>
</dbReference>
<comment type="caution">
    <text evidence="5">The sequence shown here is derived from an EMBL/GenBank/DDBJ whole genome shotgun (WGS) entry which is preliminary data.</text>
</comment>
<protein>
    <submittedName>
        <fullName evidence="5">5'-nucleotidase</fullName>
    </submittedName>
</protein>
<accession>M0MVI6</accession>
<feature type="compositionally biased region" description="Basic and acidic residues" evidence="2">
    <location>
        <begin position="467"/>
        <end position="476"/>
    </location>
</feature>
<dbReference type="InterPro" id="IPR008334">
    <property type="entry name" value="5'-Nucleotdase_C"/>
</dbReference>
<dbReference type="Proteomes" id="UP000011625">
    <property type="component" value="Unassembled WGS sequence"/>
</dbReference>
<dbReference type="InterPro" id="IPR004843">
    <property type="entry name" value="Calcineurin-like_PHP"/>
</dbReference>
<dbReference type="Gene3D" id="3.90.780.10">
    <property type="entry name" value="5'-Nucleotidase, C-terminal domain"/>
    <property type="match status" value="1"/>
</dbReference>
<keyword evidence="6" id="KW-1185">Reference proteome</keyword>